<dbReference type="SUPFAM" id="SSF49879">
    <property type="entry name" value="SMAD/FHA domain"/>
    <property type="match status" value="1"/>
</dbReference>
<reference evidence="4" key="1">
    <citation type="submission" date="2025-08" db="UniProtKB">
        <authorList>
            <consortium name="RefSeq"/>
        </authorList>
    </citation>
    <scope>IDENTIFICATION</scope>
    <source>
        <tissue evidence="4">Whole Larva</tissue>
    </source>
</reference>
<feature type="domain" description="FHA" evidence="2">
    <location>
        <begin position="367"/>
        <end position="423"/>
    </location>
</feature>
<name>A0ABM1MSE8_NICVS</name>
<accession>A0ABM1MSE8</accession>
<feature type="compositionally biased region" description="Low complexity" evidence="1">
    <location>
        <begin position="22"/>
        <end position="31"/>
    </location>
</feature>
<dbReference type="Gene3D" id="2.60.200.20">
    <property type="match status" value="1"/>
</dbReference>
<dbReference type="SMART" id="SM00240">
    <property type="entry name" value="FHA"/>
    <property type="match status" value="1"/>
</dbReference>
<proteinExistence type="predicted"/>
<dbReference type="CDD" id="cd22687">
    <property type="entry name" value="FHA_MCRS1"/>
    <property type="match status" value="1"/>
</dbReference>
<feature type="compositionally biased region" description="Polar residues" evidence="1">
    <location>
        <begin position="56"/>
        <end position="78"/>
    </location>
</feature>
<evidence type="ECO:0000313" key="4">
    <source>
        <dbReference type="RefSeq" id="XP_017777498.1"/>
    </source>
</evidence>
<evidence type="ECO:0000313" key="3">
    <source>
        <dbReference type="Proteomes" id="UP000695000"/>
    </source>
</evidence>
<dbReference type="PROSITE" id="PS50006">
    <property type="entry name" value="FHA_DOMAIN"/>
    <property type="match status" value="1"/>
</dbReference>
<dbReference type="PANTHER" id="PTHR13233:SF0">
    <property type="entry name" value="MICROSPHERULE PROTEIN 1"/>
    <property type="match status" value="1"/>
</dbReference>
<protein>
    <submittedName>
        <fullName evidence="4">Microspherule protein 1 isoform X1</fullName>
    </submittedName>
</protein>
<dbReference type="InterPro" id="IPR000253">
    <property type="entry name" value="FHA_dom"/>
</dbReference>
<dbReference type="Proteomes" id="UP000695000">
    <property type="component" value="Unplaced"/>
</dbReference>
<dbReference type="InterPro" id="IPR025999">
    <property type="entry name" value="MCRS_N"/>
</dbReference>
<dbReference type="Pfam" id="PF00498">
    <property type="entry name" value="FHA"/>
    <property type="match status" value="1"/>
</dbReference>
<dbReference type="GeneID" id="108563356"/>
<feature type="compositionally biased region" description="Basic residues" evidence="1">
    <location>
        <begin position="36"/>
        <end position="46"/>
    </location>
</feature>
<sequence>MSSYHDLELSQSSTEKEHYHPSSSTLLSDTSDLTRRRSSSRSIKRKKFDDELVEYNTPSVSTGKVTTNRSRTISSHSDFSIGPPSTTPPIPVVPASLPPAEVTKRKSLPKPLSSSSRRNKKNKPQNQIATKDLGRWKATDDLALIIGVQQTNDIRTIHLGTKFSCRFTVQELQQRWYALLYDQAVSRVAVAAMRNLHPDMVAAVQDRALWSTQEEQMLSTIKSQSNPNVNTFSDMLAQHPDVFYSGRTAISLQRHWNTLKMYNLLPDQIRQPMPTPYTTRPVMFFSDTEEMIQDSELNEPPDEGLDRELRLQQRRNTREIRQLENEVGRWNVLVDSVTGSCPGEMDSQTLAVLRGRMVRYLMRSREITIGRIAKGHTVDIDLSLEGPAHKISRRQATLRLKNTGEFYLSSEGKRPIYVDGRPITTGNKVRLYDNATVEIACLRFIFSINQDLIRVIHNEAVRYNMA</sequence>
<dbReference type="PANTHER" id="PTHR13233">
    <property type="entry name" value="MICROSPHERULE PROTEIN 1"/>
    <property type="match status" value="1"/>
</dbReference>
<dbReference type="InterPro" id="IPR008984">
    <property type="entry name" value="SMAD_FHA_dom_sf"/>
</dbReference>
<evidence type="ECO:0000259" key="2">
    <source>
        <dbReference type="PROSITE" id="PS50006"/>
    </source>
</evidence>
<feature type="region of interest" description="Disordered" evidence="1">
    <location>
        <begin position="1"/>
        <end position="132"/>
    </location>
</feature>
<keyword evidence="3" id="KW-1185">Reference proteome</keyword>
<gene>
    <name evidence="4" type="primary">LOC108563356</name>
</gene>
<dbReference type="InterPro" id="IPR037912">
    <property type="entry name" value="MCRS1"/>
</dbReference>
<dbReference type="Pfam" id="PF13325">
    <property type="entry name" value="MCRS_N"/>
    <property type="match status" value="1"/>
</dbReference>
<evidence type="ECO:0000256" key="1">
    <source>
        <dbReference type="SAM" id="MobiDB-lite"/>
    </source>
</evidence>
<dbReference type="RefSeq" id="XP_017777498.1">
    <property type="nucleotide sequence ID" value="XM_017922009.1"/>
</dbReference>
<organism evidence="3 4">
    <name type="scientific">Nicrophorus vespilloides</name>
    <name type="common">Boreal carrion beetle</name>
    <dbReference type="NCBI Taxonomy" id="110193"/>
    <lineage>
        <taxon>Eukaryota</taxon>
        <taxon>Metazoa</taxon>
        <taxon>Ecdysozoa</taxon>
        <taxon>Arthropoda</taxon>
        <taxon>Hexapoda</taxon>
        <taxon>Insecta</taxon>
        <taxon>Pterygota</taxon>
        <taxon>Neoptera</taxon>
        <taxon>Endopterygota</taxon>
        <taxon>Coleoptera</taxon>
        <taxon>Polyphaga</taxon>
        <taxon>Staphyliniformia</taxon>
        <taxon>Silphidae</taxon>
        <taxon>Nicrophorinae</taxon>
        <taxon>Nicrophorus</taxon>
    </lineage>
</organism>
<feature type="compositionally biased region" description="Basic and acidic residues" evidence="1">
    <location>
        <begin position="1"/>
        <end position="20"/>
    </location>
</feature>